<accession>A0A1T4L685</accession>
<name>A0A1T4L685_9BACT</name>
<dbReference type="EMBL" id="FUXF01000009">
    <property type="protein sequence ID" value="SJZ50118.1"/>
    <property type="molecule type" value="Genomic_DNA"/>
</dbReference>
<feature type="compositionally biased region" description="Basic and acidic residues" evidence="2">
    <location>
        <begin position="462"/>
        <end position="492"/>
    </location>
</feature>
<evidence type="ECO:0000256" key="1">
    <source>
        <dbReference type="SAM" id="Coils"/>
    </source>
</evidence>
<keyword evidence="1" id="KW-0175">Coiled coil</keyword>
<evidence type="ECO:0000313" key="3">
    <source>
        <dbReference type="EMBL" id="SJZ50118.1"/>
    </source>
</evidence>
<gene>
    <name evidence="3" type="ORF">SAMN02745154_00332</name>
</gene>
<protein>
    <submittedName>
        <fullName evidence="3">Uncharacterized protein</fullName>
    </submittedName>
</protein>
<feature type="coiled-coil region" evidence="1">
    <location>
        <begin position="418"/>
        <end position="452"/>
    </location>
</feature>
<proteinExistence type="predicted"/>
<organism evidence="3 4">
    <name type="scientific">Mycoplasmopsis verecunda</name>
    <dbReference type="NCBI Taxonomy" id="171291"/>
    <lineage>
        <taxon>Bacteria</taxon>
        <taxon>Bacillati</taxon>
        <taxon>Mycoplasmatota</taxon>
        <taxon>Mycoplasmoidales</taxon>
        <taxon>Metamycoplasmataceae</taxon>
        <taxon>Mycoplasmopsis</taxon>
    </lineage>
</organism>
<reference evidence="4" key="1">
    <citation type="submission" date="2017-02" db="EMBL/GenBank/DDBJ databases">
        <authorList>
            <person name="Varghese N."/>
            <person name="Submissions S."/>
        </authorList>
    </citation>
    <scope>NUCLEOTIDE SEQUENCE [LARGE SCALE GENOMIC DNA]</scope>
    <source>
        <strain evidence="4">ATCC 27862</strain>
    </source>
</reference>
<dbReference type="AlphaFoldDB" id="A0A1T4L685"/>
<dbReference type="RefSeq" id="WP_222884926.1">
    <property type="nucleotide sequence ID" value="NZ_FUXF01000009.1"/>
</dbReference>
<feature type="non-terminal residue" evidence="3">
    <location>
        <position position="492"/>
    </location>
</feature>
<evidence type="ECO:0000313" key="4">
    <source>
        <dbReference type="Proteomes" id="UP000190389"/>
    </source>
</evidence>
<sequence length="492" mass="59044">MKDEKNWFKTRPLLGLLVTLLGTGAIIGGVFAITYYTDNDRKERKGKLHDTESLVAKYERLEANLNNLKDVFDKLKYKYYSNVVGEKLNDIEQFIKETKKDLIKNKPLESDSEYWEKVDQYENDYDELEELFVKVYIPNMNIYESFLEKIQSFSKWIQNNPFAQQKFSNLNHVKQIISIYNNWYNTDYETNSNNYDNSKWLVDNIIQIFKNNLQDNNAIFSNIKLIFEESYNIKYLSNWSLLQEQFKDKYLHIMENLENFSNQAPTNFEESLNTVLDQISNYITEYNVYSNEIPRVDKYTSEYKRKISSLKYFLNFQPFINEYQTSLQNNKNLLEPLNTNADFKTIKQQFDEFASFINPILQKGYLLLGFQKAEYEPFKQATSEFKSYLASNVTQYSWVFDWVYDEFNQVKIQYDKQYVENKTNIQELNKILNSYKNQLINLQNRTNKIIEDIKNIGNPNKPRKEEPRKEEPRKEEPRKEEPRKEEPRKEEP</sequence>
<evidence type="ECO:0000256" key="2">
    <source>
        <dbReference type="SAM" id="MobiDB-lite"/>
    </source>
</evidence>
<feature type="coiled-coil region" evidence="1">
    <location>
        <begin position="51"/>
        <end position="78"/>
    </location>
</feature>
<keyword evidence="4" id="KW-1185">Reference proteome</keyword>
<feature type="region of interest" description="Disordered" evidence="2">
    <location>
        <begin position="452"/>
        <end position="492"/>
    </location>
</feature>
<dbReference type="Proteomes" id="UP000190389">
    <property type="component" value="Unassembled WGS sequence"/>
</dbReference>